<evidence type="ECO:0000313" key="3">
    <source>
        <dbReference type="EMBL" id="QGH33387.1"/>
    </source>
</evidence>
<organism evidence="3 4">
    <name type="scientific">Gracilibacillus salitolerans</name>
    <dbReference type="NCBI Taxonomy" id="2663022"/>
    <lineage>
        <taxon>Bacteria</taxon>
        <taxon>Bacillati</taxon>
        <taxon>Bacillota</taxon>
        <taxon>Bacilli</taxon>
        <taxon>Bacillales</taxon>
        <taxon>Bacillaceae</taxon>
        <taxon>Gracilibacillus</taxon>
    </lineage>
</organism>
<dbReference type="Proteomes" id="UP000339690">
    <property type="component" value="Chromosome"/>
</dbReference>
<reference evidence="3 4" key="1">
    <citation type="submission" date="2019-11" db="EMBL/GenBank/DDBJ databases">
        <title>Gracilibacillus salitolerans sp. nov., a moderate halophile isolated from a saline soil in northwest China.</title>
        <authorList>
            <person name="Gan L."/>
        </authorList>
    </citation>
    <scope>NUCLEOTIDE SEQUENCE [LARGE SCALE GENOMIC DNA]</scope>
    <source>
        <strain evidence="3 4">SCU50</strain>
    </source>
</reference>
<dbReference type="PANTHER" id="PTHR44757:SF2">
    <property type="entry name" value="BIOFILM ARCHITECTURE MAINTENANCE PROTEIN MBAA"/>
    <property type="match status" value="1"/>
</dbReference>
<sequence length="556" mass="64012">MPHESNVYPSTNDLLRIVQHNMNLMFVIRKQKEQFYFSFLSGKLKEKLELPDAVTASDRDIKNIDSTFILLHRTKLKQAFTGKEITFRHHFHSHYLFTMLSPVIKDDEVIEVVGTTMDITSFEKSEQQIEFMVTHDILTKLPNRQKLLDDLDEIIHNNRQDKPKAIMICDLDRLKNVNDTLGQFAGDQVITLIADRLKKATLEACQVYRLGGDEFVIVIGQQVSDLKVYAEQILQIVRQPIIISNHDFYMTATIGISYMSEKACKTEDYINRASVAVHYGKVQGGNRISEYTNKMSEQYNELILLESDIRKAFKFNEFTLSYQPKVDVYTNDIVGVEALIRWEHGKKGKIPPSIFIPIAEEIGMIDQIGKWVLREACKQFVRWRNSGANPVMVAVNISAFELQQPDFLPRVKQIIKETGMDPYYLEIEITENSVMQNTEECIEMMNELRAMGVSLSIDDFGTGYSSMGYLQKFPINYLKIDQSFIKELFEESGSAEIIKAMIQLAHTFGLKVVAEGVEGERILSFIRNEKCDYYQGYFYSKPLEADVMEEKLLAFS</sequence>
<evidence type="ECO:0000259" key="2">
    <source>
        <dbReference type="PROSITE" id="PS50887"/>
    </source>
</evidence>
<dbReference type="RefSeq" id="WP_153790432.1">
    <property type="nucleotide sequence ID" value="NZ_CP045915.1"/>
</dbReference>
<dbReference type="NCBIfam" id="TIGR00254">
    <property type="entry name" value="GGDEF"/>
    <property type="match status" value="1"/>
</dbReference>
<dbReference type="InterPro" id="IPR052155">
    <property type="entry name" value="Biofilm_reg_signaling"/>
</dbReference>
<feature type="domain" description="GGDEF" evidence="2">
    <location>
        <begin position="162"/>
        <end position="293"/>
    </location>
</feature>
<dbReference type="Gene3D" id="3.20.20.450">
    <property type="entry name" value="EAL domain"/>
    <property type="match status" value="1"/>
</dbReference>
<dbReference type="InterPro" id="IPR029787">
    <property type="entry name" value="Nucleotide_cyclase"/>
</dbReference>
<dbReference type="PROSITE" id="PS50883">
    <property type="entry name" value="EAL"/>
    <property type="match status" value="1"/>
</dbReference>
<accession>A0A5Q2TGP3</accession>
<gene>
    <name evidence="3" type="ORF">GI584_04755</name>
</gene>
<dbReference type="InterPro" id="IPR000160">
    <property type="entry name" value="GGDEF_dom"/>
</dbReference>
<feature type="domain" description="EAL" evidence="1">
    <location>
        <begin position="302"/>
        <end position="556"/>
    </location>
</feature>
<dbReference type="PANTHER" id="PTHR44757">
    <property type="entry name" value="DIGUANYLATE CYCLASE DGCP"/>
    <property type="match status" value="1"/>
</dbReference>
<dbReference type="CDD" id="cd01949">
    <property type="entry name" value="GGDEF"/>
    <property type="match status" value="1"/>
</dbReference>
<dbReference type="AlphaFoldDB" id="A0A5Q2TGP3"/>
<proteinExistence type="predicted"/>
<dbReference type="SUPFAM" id="SSF141868">
    <property type="entry name" value="EAL domain-like"/>
    <property type="match status" value="1"/>
</dbReference>
<dbReference type="PROSITE" id="PS50887">
    <property type="entry name" value="GGDEF"/>
    <property type="match status" value="1"/>
</dbReference>
<dbReference type="SMART" id="SM00052">
    <property type="entry name" value="EAL"/>
    <property type="match status" value="1"/>
</dbReference>
<dbReference type="InterPro" id="IPR043128">
    <property type="entry name" value="Rev_trsase/Diguanyl_cyclase"/>
</dbReference>
<evidence type="ECO:0000313" key="4">
    <source>
        <dbReference type="Proteomes" id="UP000339690"/>
    </source>
</evidence>
<dbReference type="InterPro" id="IPR001633">
    <property type="entry name" value="EAL_dom"/>
</dbReference>
<dbReference type="EMBL" id="CP045915">
    <property type="protein sequence ID" value="QGH33387.1"/>
    <property type="molecule type" value="Genomic_DNA"/>
</dbReference>
<evidence type="ECO:0000259" key="1">
    <source>
        <dbReference type="PROSITE" id="PS50883"/>
    </source>
</evidence>
<protein>
    <submittedName>
        <fullName evidence="3">EAL domain-containing protein</fullName>
    </submittedName>
</protein>
<dbReference type="Gene3D" id="3.30.70.270">
    <property type="match status" value="1"/>
</dbReference>
<dbReference type="FunFam" id="3.20.20.450:FF:000001">
    <property type="entry name" value="Cyclic di-GMP phosphodiesterase yahA"/>
    <property type="match status" value="1"/>
</dbReference>
<dbReference type="SUPFAM" id="SSF55073">
    <property type="entry name" value="Nucleotide cyclase"/>
    <property type="match status" value="1"/>
</dbReference>
<dbReference type="SMART" id="SM00267">
    <property type="entry name" value="GGDEF"/>
    <property type="match status" value="1"/>
</dbReference>
<dbReference type="Pfam" id="PF00990">
    <property type="entry name" value="GGDEF"/>
    <property type="match status" value="1"/>
</dbReference>
<name>A0A5Q2TGP3_9BACI</name>
<dbReference type="KEGG" id="grc:GI584_04755"/>
<dbReference type="Pfam" id="PF00563">
    <property type="entry name" value="EAL"/>
    <property type="match status" value="1"/>
</dbReference>
<dbReference type="InterPro" id="IPR035919">
    <property type="entry name" value="EAL_sf"/>
</dbReference>
<keyword evidence="4" id="KW-1185">Reference proteome</keyword>
<dbReference type="CDD" id="cd01948">
    <property type="entry name" value="EAL"/>
    <property type="match status" value="1"/>
</dbReference>